<accession>A0A0G0ZIJ2</accession>
<dbReference type="EMBL" id="LCBN01000040">
    <property type="protein sequence ID" value="KKS12813.1"/>
    <property type="molecule type" value="Genomic_DNA"/>
</dbReference>
<sequence length="153" mass="15628">MNEVISLENTVISEPKYGEVPVELGSTLAGSALVGALYGIGSGILLGQQVGVEVGVALSGVIGGIMLGSESAYGMVNFAREGKKVRAFLMSLKSTVEESAGFAIMGAAVGFHIDGPRGATWGGVIGGLWGASCFGVVNITTLAEAFREKHTLH</sequence>
<comment type="caution">
    <text evidence="1">The sequence shown here is derived from an EMBL/GenBank/DDBJ whole genome shotgun (WGS) entry which is preliminary data.</text>
</comment>
<reference evidence="1 2" key="1">
    <citation type="journal article" date="2015" name="Nature">
        <title>rRNA introns, odd ribosomes, and small enigmatic genomes across a large radiation of phyla.</title>
        <authorList>
            <person name="Brown C.T."/>
            <person name="Hug L.A."/>
            <person name="Thomas B.C."/>
            <person name="Sharon I."/>
            <person name="Castelle C.J."/>
            <person name="Singh A."/>
            <person name="Wilkins M.J."/>
            <person name="Williams K.H."/>
            <person name="Banfield J.F."/>
        </authorList>
    </citation>
    <scope>NUCLEOTIDE SEQUENCE [LARGE SCALE GENOMIC DNA]</scope>
</reference>
<evidence type="ECO:0000313" key="1">
    <source>
        <dbReference type="EMBL" id="KKS12813.1"/>
    </source>
</evidence>
<proteinExistence type="predicted"/>
<dbReference type="AlphaFoldDB" id="A0A0G0ZIJ2"/>
<dbReference type="Proteomes" id="UP000034753">
    <property type="component" value="Unassembled WGS sequence"/>
</dbReference>
<organism evidence="1 2">
    <name type="scientific">Candidatus Daviesbacteria bacterium GW2011_GWB1_41_5</name>
    <dbReference type="NCBI Taxonomy" id="1618429"/>
    <lineage>
        <taxon>Bacteria</taxon>
        <taxon>Candidatus Daviesiibacteriota</taxon>
    </lineage>
</organism>
<name>A0A0G0ZIJ2_9BACT</name>
<evidence type="ECO:0000313" key="2">
    <source>
        <dbReference type="Proteomes" id="UP000034753"/>
    </source>
</evidence>
<protein>
    <submittedName>
        <fullName evidence="1">Uncharacterized protein</fullName>
    </submittedName>
</protein>
<gene>
    <name evidence="1" type="ORF">UU67_C0040G0002</name>
</gene>